<name>A0A9D3VSU5_9ROSI</name>
<gene>
    <name evidence="1" type="ORF">J1N35_019377</name>
</gene>
<organism evidence="1 2">
    <name type="scientific">Gossypium stocksii</name>
    <dbReference type="NCBI Taxonomy" id="47602"/>
    <lineage>
        <taxon>Eukaryota</taxon>
        <taxon>Viridiplantae</taxon>
        <taxon>Streptophyta</taxon>
        <taxon>Embryophyta</taxon>
        <taxon>Tracheophyta</taxon>
        <taxon>Spermatophyta</taxon>
        <taxon>Magnoliopsida</taxon>
        <taxon>eudicotyledons</taxon>
        <taxon>Gunneridae</taxon>
        <taxon>Pentapetalae</taxon>
        <taxon>rosids</taxon>
        <taxon>malvids</taxon>
        <taxon>Malvales</taxon>
        <taxon>Malvaceae</taxon>
        <taxon>Malvoideae</taxon>
        <taxon>Gossypium</taxon>
    </lineage>
</organism>
<dbReference type="Proteomes" id="UP000828251">
    <property type="component" value="Unassembled WGS sequence"/>
</dbReference>
<dbReference type="EMBL" id="JAIQCV010000006">
    <property type="protein sequence ID" value="KAH1092120.1"/>
    <property type="molecule type" value="Genomic_DNA"/>
</dbReference>
<accession>A0A9D3VSU5</accession>
<proteinExistence type="predicted"/>
<dbReference type="AlphaFoldDB" id="A0A9D3VSU5"/>
<keyword evidence="2" id="KW-1185">Reference proteome</keyword>
<reference evidence="1 2" key="1">
    <citation type="journal article" date="2021" name="Plant Biotechnol. J.">
        <title>Multi-omics assisted identification of the key and species-specific regulatory components of drought-tolerant mechanisms in Gossypium stocksii.</title>
        <authorList>
            <person name="Yu D."/>
            <person name="Ke L."/>
            <person name="Zhang D."/>
            <person name="Wu Y."/>
            <person name="Sun Y."/>
            <person name="Mei J."/>
            <person name="Sun J."/>
            <person name="Sun Y."/>
        </authorList>
    </citation>
    <scope>NUCLEOTIDE SEQUENCE [LARGE SCALE GENOMIC DNA]</scope>
    <source>
        <strain evidence="2">cv. E1</strain>
        <tissue evidence="1">Leaf</tissue>
    </source>
</reference>
<evidence type="ECO:0000313" key="1">
    <source>
        <dbReference type="EMBL" id="KAH1092120.1"/>
    </source>
</evidence>
<protein>
    <submittedName>
        <fullName evidence="1">Uncharacterized protein</fullName>
    </submittedName>
</protein>
<comment type="caution">
    <text evidence="1">The sequence shown here is derived from an EMBL/GenBank/DDBJ whole genome shotgun (WGS) entry which is preliminary data.</text>
</comment>
<sequence>MSKEKLKSLRQSHEESFIKFQEDTKKNIIDALPEWRLNLILHAQMAAGPLDLSQVDFKNLRDISTSSLNFIVYHPEGEEQKSFQREWKQLGEFIIPTMPNSVENEKSSTNEG</sequence>
<evidence type="ECO:0000313" key="2">
    <source>
        <dbReference type="Proteomes" id="UP000828251"/>
    </source>
</evidence>